<evidence type="ECO:0008006" key="5">
    <source>
        <dbReference type="Google" id="ProtNLM"/>
    </source>
</evidence>
<evidence type="ECO:0000313" key="3">
    <source>
        <dbReference type="EMBL" id="KAI9638733.1"/>
    </source>
</evidence>
<dbReference type="Proteomes" id="UP001164286">
    <property type="component" value="Unassembled WGS sequence"/>
</dbReference>
<comment type="similarity">
    <text evidence="1">Belongs to the prefoldin subunit beta family.</text>
</comment>
<dbReference type="GO" id="GO:0044183">
    <property type="term" value="F:protein folding chaperone"/>
    <property type="evidence" value="ECO:0007669"/>
    <property type="project" value="TreeGrafter"/>
</dbReference>
<dbReference type="SUPFAM" id="SSF46579">
    <property type="entry name" value="Prefoldin"/>
    <property type="match status" value="1"/>
</dbReference>
<comment type="caution">
    <text evidence="3">The sequence shown here is derived from an EMBL/GenBank/DDBJ whole genome shotgun (WGS) entry which is preliminary data.</text>
</comment>
<sequence>MSNLSDDTLRKILTQIQNQAITSQRALALVRSQIQAKEKDRKILQLTIRQLSTVPAPSGENKGDGAGIEGQTFKGVGKMFVVVPRKEVDAGHAKQERELNEEIGVLAKKAKYLERQFDEANTQLKDIFHSQQREQQA</sequence>
<dbReference type="Gene3D" id="1.10.287.370">
    <property type="match status" value="1"/>
</dbReference>
<keyword evidence="4" id="KW-1185">Reference proteome</keyword>
<protein>
    <recommendedName>
        <fullName evidence="5">Prefoldin</fullName>
    </recommendedName>
</protein>
<dbReference type="AlphaFoldDB" id="A0AA38HE16"/>
<dbReference type="GO" id="GO:0016272">
    <property type="term" value="C:prefoldin complex"/>
    <property type="evidence" value="ECO:0007669"/>
    <property type="project" value="InterPro"/>
</dbReference>
<proteinExistence type="inferred from homology"/>
<reference evidence="3" key="1">
    <citation type="journal article" date="2022" name="G3 (Bethesda)">
        <title>High quality genome of the basidiomycete yeast Dioszegia hungarica PDD-24b-2 isolated from cloud water.</title>
        <authorList>
            <person name="Jarrige D."/>
            <person name="Haridas S."/>
            <person name="Bleykasten-Grosshans C."/>
            <person name="Joly M."/>
            <person name="Nadalig T."/>
            <person name="Sancelme M."/>
            <person name="Vuilleumier S."/>
            <person name="Grigoriev I.V."/>
            <person name="Amato P."/>
            <person name="Bringel F."/>
        </authorList>
    </citation>
    <scope>NUCLEOTIDE SEQUENCE</scope>
    <source>
        <strain evidence="3">PDD-24b-2</strain>
    </source>
</reference>
<dbReference type="PANTHER" id="PTHR20903">
    <property type="entry name" value="PREFOLDIN SUBUNIT 1-RELATED"/>
    <property type="match status" value="1"/>
</dbReference>
<name>A0AA38HE16_9TREE</name>
<dbReference type="EMBL" id="JAKWFO010000002">
    <property type="protein sequence ID" value="KAI9638733.1"/>
    <property type="molecule type" value="Genomic_DNA"/>
</dbReference>
<dbReference type="InterPro" id="IPR002777">
    <property type="entry name" value="PFD_beta-like"/>
</dbReference>
<dbReference type="GO" id="GO:0051082">
    <property type="term" value="F:unfolded protein binding"/>
    <property type="evidence" value="ECO:0007669"/>
    <property type="project" value="InterPro"/>
</dbReference>
<evidence type="ECO:0000256" key="1">
    <source>
        <dbReference type="ARBA" id="ARBA00008045"/>
    </source>
</evidence>
<dbReference type="PANTHER" id="PTHR20903:SF0">
    <property type="entry name" value="PREFOLDIN SUBUNIT 1"/>
    <property type="match status" value="1"/>
</dbReference>
<dbReference type="GO" id="GO:0005737">
    <property type="term" value="C:cytoplasm"/>
    <property type="evidence" value="ECO:0007669"/>
    <property type="project" value="TreeGrafter"/>
</dbReference>
<gene>
    <name evidence="3" type="ORF">MKK02DRAFT_41755</name>
</gene>
<organism evidence="3 4">
    <name type="scientific">Dioszegia hungarica</name>
    <dbReference type="NCBI Taxonomy" id="4972"/>
    <lineage>
        <taxon>Eukaryota</taxon>
        <taxon>Fungi</taxon>
        <taxon>Dikarya</taxon>
        <taxon>Basidiomycota</taxon>
        <taxon>Agaricomycotina</taxon>
        <taxon>Tremellomycetes</taxon>
        <taxon>Tremellales</taxon>
        <taxon>Bulleribasidiaceae</taxon>
        <taxon>Dioszegia</taxon>
    </lineage>
</organism>
<dbReference type="GeneID" id="77730899"/>
<dbReference type="RefSeq" id="XP_052948510.1">
    <property type="nucleotide sequence ID" value="XM_053091694.1"/>
</dbReference>
<dbReference type="Pfam" id="PF01920">
    <property type="entry name" value="Prefoldin_2"/>
    <property type="match status" value="1"/>
</dbReference>
<evidence type="ECO:0000313" key="4">
    <source>
        <dbReference type="Proteomes" id="UP001164286"/>
    </source>
</evidence>
<keyword evidence="2" id="KW-0143">Chaperone</keyword>
<evidence type="ECO:0000256" key="2">
    <source>
        <dbReference type="ARBA" id="ARBA00023186"/>
    </source>
</evidence>
<dbReference type="InterPro" id="IPR009053">
    <property type="entry name" value="Prefoldin"/>
</dbReference>
<accession>A0AA38HE16</accession>